<feature type="compositionally biased region" description="Basic and acidic residues" evidence="1">
    <location>
        <begin position="125"/>
        <end position="140"/>
    </location>
</feature>
<feature type="compositionally biased region" description="Basic and acidic residues" evidence="1">
    <location>
        <begin position="156"/>
        <end position="166"/>
    </location>
</feature>
<evidence type="ECO:0000256" key="1">
    <source>
        <dbReference type="SAM" id="MobiDB-lite"/>
    </source>
</evidence>
<dbReference type="AlphaFoldDB" id="A0AAV7M1U9"/>
<feature type="region of interest" description="Disordered" evidence="1">
    <location>
        <begin position="68"/>
        <end position="166"/>
    </location>
</feature>
<sequence length="166" mass="18433">MTVADRQTLFVPALPSDSSHCSVKMAAMLYDVCLDEHRSVGVYTWSFALPNKNGGAYGAQKAQVPGTTAEYPLGTRKSLLPADTPVRDDVRPKDDGKEENNTESQFTEKGQREIESAMEEAEKEFEEHTQLELDGMKEQTRGGATEITMDPDYRDDEDRPGEREGG</sequence>
<reference evidence="2" key="1">
    <citation type="journal article" date="2022" name="bioRxiv">
        <title>Sequencing and chromosome-scale assembly of the giantPleurodeles waltlgenome.</title>
        <authorList>
            <person name="Brown T."/>
            <person name="Elewa A."/>
            <person name="Iarovenko S."/>
            <person name="Subramanian E."/>
            <person name="Araus A.J."/>
            <person name="Petzold A."/>
            <person name="Susuki M."/>
            <person name="Suzuki K.-i.T."/>
            <person name="Hayashi T."/>
            <person name="Toyoda A."/>
            <person name="Oliveira C."/>
            <person name="Osipova E."/>
            <person name="Leigh N.D."/>
            <person name="Simon A."/>
            <person name="Yun M.H."/>
        </authorList>
    </citation>
    <scope>NUCLEOTIDE SEQUENCE</scope>
    <source>
        <strain evidence="2">20211129_DDA</strain>
        <tissue evidence="2">Liver</tissue>
    </source>
</reference>
<evidence type="ECO:0000313" key="2">
    <source>
        <dbReference type="EMBL" id="KAJ1097406.1"/>
    </source>
</evidence>
<organism evidence="2 3">
    <name type="scientific">Pleurodeles waltl</name>
    <name type="common">Iberian ribbed newt</name>
    <dbReference type="NCBI Taxonomy" id="8319"/>
    <lineage>
        <taxon>Eukaryota</taxon>
        <taxon>Metazoa</taxon>
        <taxon>Chordata</taxon>
        <taxon>Craniata</taxon>
        <taxon>Vertebrata</taxon>
        <taxon>Euteleostomi</taxon>
        <taxon>Amphibia</taxon>
        <taxon>Batrachia</taxon>
        <taxon>Caudata</taxon>
        <taxon>Salamandroidea</taxon>
        <taxon>Salamandridae</taxon>
        <taxon>Pleurodelinae</taxon>
        <taxon>Pleurodeles</taxon>
    </lineage>
</organism>
<accession>A0AAV7M1U9</accession>
<name>A0AAV7M1U9_PLEWA</name>
<evidence type="ECO:0000313" key="3">
    <source>
        <dbReference type="Proteomes" id="UP001066276"/>
    </source>
</evidence>
<protein>
    <submittedName>
        <fullName evidence="2">Uncharacterized protein</fullName>
    </submittedName>
</protein>
<keyword evidence="3" id="KW-1185">Reference proteome</keyword>
<dbReference type="EMBL" id="JANPWB010000014">
    <property type="protein sequence ID" value="KAJ1097406.1"/>
    <property type="molecule type" value="Genomic_DNA"/>
</dbReference>
<comment type="caution">
    <text evidence="2">The sequence shown here is derived from an EMBL/GenBank/DDBJ whole genome shotgun (WGS) entry which is preliminary data.</text>
</comment>
<dbReference type="Proteomes" id="UP001066276">
    <property type="component" value="Chromosome 10"/>
</dbReference>
<gene>
    <name evidence="2" type="ORF">NDU88_002525</name>
</gene>
<feature type="compositionally biased region" description="Basic and acidic residues" evidence="1">
    <location>
        <begin position="85"/>
        <end position="100"/>
    </location>
</feature>
<proteinExistence type="predicted"/>